<organism evidence="2 3">
    <name type="scientific">Sphaerisporangium rubeum</name>
    <dbReference type="NCBI Taxonomy" id="321317"/>
    <lineage>
        <taxon>Bacteria</taxon>
        <taxon>Bacillati</taxon>
        <taxon>Actinomycetota</taxon>
        <taxon>Actinomycetes</taxon>
        <taxon>Streptosporangiales</taxon>
        <taxon>Streptosporangiaceae</taxon>
        <taxon>Sphaerisporangium</taxon>
    </lineage>
</organism>
<dbReference type="Proteomes" id="UP000555564">
    <property type="component" value="Unassembled WGS sequence"/>
</dbReference>
<reference evidence="2 3" key="1">
    <citation type="submission" date="2020-08" db="EMBL/GenBank/DDBJ databases">
        <title>Sequencing the genomes of 1000 actinobacteria strains.</title>
        <authorList>
            <person name="Klenk H.-P."/>
        </authorList>
    </citation>
    <scope>NUCLEOTIDE SEQUENCE [LARGE SCALE GENOMIC DNA]</scope>
    <source>
        <strain evidence="2 3">DSM 44936</strain>
    </source>
</reference>
<dbReference type="EMBL" id="JACHIU010000001">
    <property type="protein sequence ID" value="MBB6474330.1"/>
    <property type="molecule type" value="Genomic_DNA"/>
</dbReference>
<comment type="caution">
    <text evidence="2">The sequence shown here is derived from an EMBL/GenBank/DDBJ whole genome shotgun (WGS) entry which is preliminary data.</text>
</comment>
<keyword evidence="3" id="KW-1185">Reference proteome</keyword>
<protein>
    <submittedName>
        <fullName evidence="2">Uncharacterized protein</fullName>
    </submittedName>
</protein>
<name>A0A7X0IFK3_9ACTN</name>
<gene>
    <name evidence="2" type="ORF">BJ992_003761</name>
</gene>
<proteinExistence type="predicted"/>
<evidence type="ECO:0000256" key="1">
    <source>
        <dbReference type="SAM" id="MobiDB-lite"/>
    </source>
</evidence>
<sequence>MAAPRYRLDLGVSLRRGQSPYPYPLRTVRPMTGTPRGLDWSGNKRRNPKAVNHWNGDRRRPCRICRRLTFLLDDNGSPCHKVCAENETTGGGL</sequence>
<evidence type="ECO:0000313" key="3">
    <source>
        <dbReference type="Proteomes" id="UP000555564"/>
    </source>
</evidence>
<accession>A0A7X0IFK3</accession>
<dbReference type="AlphaFoldDB" id="A0A7X0IFK3"/>
<feature type="region of interest" description="Disordered" evidence="1">
    <location>
        <begin position="19"/>
        <end position="53"/>
    </location>
</feature>
<evidence type="ECO:0000313" key="2">
    <source>
        <dbReference type="EMBL" id="MBB6474330.1"/>
    </source>
</evidence>
<dbReference type="RefSeq" id="WP_221474885.1">
    <property type="nucleotide sequence ID" value="NZ_BAAALO010000095.1"/>
</dbReference>